<name>A0A395VC12_9FIRM</name>
<keyword evidence="1" id="KW-1133">Transmembrane helix</keyword>
<accession>A0A395VC12</accession>
<dbReference type="Proteomes" id="UP000266172">
    <property type="component" value="Unassembled WGS sequence"/>
</dbReference>
<keyword evidence="1" id="KW-0812">Transmembrane</keyword>
<evidence type="ECO:0000313" key="3">
    <source>
        <dbReference type="Proteomes" id="UP000266172"/>
    </source>
</evidence>
<sequence length="236" mass="25614">MRKKLEHWWTYHKGIVIFAVVLAAAVLYVAGTMGKKEKTQILMGEVVNNVQDDAVTTRMEEAILAGIGGDPNGEEVVVDTALTMDAAALGQTPIADANTQDSLATITTYVYAHELDFMILEKDVFDYYCNLNAFADLRELLGAGACEALGARIYEKNGVACGITLTDTAFVKQYGITLLDPVIGIVSGSERKEQAVGMLRWIFEENAGVAAAFSAEEYKAMISQEETGRKDDGKNV</sequence>
<feature type="transmembrane region" description="Helical" evidence="1">
    <location>
        <begin position="15"/>
        <end position="33"/>
    </location>
</feature>
<reference evidence="2 3" key="1">
    <citation type="submission" date="2018-08" db="EMBL/GenBank/DDBJ databases">
        <title>A genome reference for cultivated species of the human gut microbiota.</title>
        <authorList>
            <person name="Zou Y."/>
            <person name="Xue W."/>
            <person name="Luo G."/>
        </authorList>
    </citation>
    <scope>NUCLEOTIDE SEQUENCE [LARGE SCALE GENOMIC DNA]</scope>
    <source>
        <strain evidence="2 3">AF22-12AC</strain>
    </source>
</reference>
<dbReference type="RefSeq" id="WP_118097430.1">
    <property type="nucleotide sequence ID" value="NZ_QRVL01000006.1"/>
</dbReference>
<dbReference type="EMBL" id="QRVL01000006">
    <property type="protein sequence ID" value="RGS40641.1"/>
    <property type="molecule type" value="Genomic_DNA"/>
</dbReference>
<comment type="caution">
    <text evidence="2">The sequence shown here is derived from an EMBL/GenBank/DDBJ whole genome shotgun (WGS) entry which is preliminary data.</text>
</comment>
<proteinExistence type="predicted"/>
<evidence type="ECO:0000313" key="2">
    <source>
        <dbReference type="EMBL" id="RGS40641.1"/>
    </source>
</evidence>
<gene>
    <name evidence="2" type="ORF">DWX93_09495</name>
</gene>
<keyword evidence="1" id="KW-0472">Membrane</keyword>
<dbReference type="AlphaFoldDB" id="A0A395VC12"/>
<evidence type="ECO:0000256" key="1">
    <source>
        <dbReference type="SAM" id="Phobius"/>
    </source>
</evidence>
<protein>
    <submittedName>
        <fullName evidence="2">Uncharacterized protein</fullName>
    </submittedName>
</protein>
<organism evidence="2 3">
    <name type="scientific">Roseburia hominis</name>
    <dbReference type="NCBI Taxonomy" id="301301"/>
    <lineage>
        <taxon>Bacteria</taxon>
        <taxon>Bacillati</taxon>
        <taxon>Bacillota</taxon>
        <taxon>Clostridia</taxon>
        <taxon>Lachnospirales</taxon>
        <taxon>Lachnospiraceae</taxon>
        <taxon>Roseburia</taxon>
    </lineage>
</organism>